<evidence type="ECO:0000256" key="3">
    <source>
        <dbReference type="PROSITE-ProRule" id="PRU00176"/>
    </source>
</evidence>
<evidence type="ECO:0000313" key="5">
    <source>
        <dbReference type="EMBL" id="ESO89766.1"/>
    </source>
</evidence>
<accession>V4A8Y5</accession>
<dbReference type="GO" id="GO:0003723">
    <property type="term" value="F:RNA binding"/>
    <property type="evidence" value="ECO:0007669"/>
    <property type="project" value="UniProtKB-UniRule"/>
</dbReference>
<dbReference type="SUPFAM" id="SSF54928">
    <property type="entry name" value="RNA-binding domain, RBD"/>
    <property type="match status" value="1"/>
</dbReference>
<dbReference type="HOGENOM" id="CLU_2694935_0_0_1"/>
<evidence type="ECO:0000313" key="6">
    <source>
        <dbReference type="Proteomes" id="UP000030746"/>
    </source>
</evidence>
<dbReference type="Gene3D" id="3.30.70.330">
    <property type="match status" value="1"/>
</dbReference>
<dbReference type="InterPro" id="IPR012677">
    <property type="entry name" value="Nucleotide-bd_a/b_plait_sf"/>
</dbReference>
<dbReference type="GeneID" id="20252868"/>
<dbReference type="InterPro" id="IPR035979">
    <property type="entry name" value="RBD_domain_sf"/>
</dbReference>
<sequence length="74" mass="8294">LRCKNFPETVTIGEMLKFFSGYDPIPESIRLHYSSDGKPTGNAVIGFPTKDISESALKALNNQMCRNNKVEIFL</sequence>
<dbReference type="AlphaFoldDB" id="V4A8Y5"/>
<dbReference type="Pfam" id="PF00076">
    <property type="entry name" value="RRM_1"/>
    <property type="match status" value="1"/>
</dbReference>
<evidence type="ECO:0000259" key="4">
    <source>
        <dbReference type="PROSITE" id="PS50102"/>
    </source>
</evidence>
<dbReference type="SMART" id="SM00360">
    <property type="entry name" value="RRM"/>
    <property type="match status" value="1"/>
</dbReference>
<dbReference type="Proteomes" id="UP000030746">
    <property type="component" value="Unassembled WGS sequence"/>
</dbReference>
<dbReference type="KEGG" id="lgi:LOTGIDRAFT_89649"/>
<feature type="non-terminal residue" evidence="5">
    <location>
        <position position="74"/>
    </location>
</feature>
<dbReference type="PANTHER" id="PTHR13976">
    <property type="entry name" value="HETEROGENEOUS NUCLEAR RIBONUCLEOPROTEIN-RELATED"/>
    <property type="match status" value="1"/>
</dbReference>
<name>V4A8Y5_LOTGI</name>
<dbReference type="OrthoDB" id="2588702at2759"/>
<dbReference type="InterPro" id="IPR050666">
    <property type="entry name" value="ESRP"/>
</dbReference>
<protein>
    <recommendedName>
        <fullName evidence="4">RRM domain-containing protein</fullName>
    </recommendedName>
</protein>
<organism evidence="5 6">
    <name type="scientific">Lottia gigantea</name>
    <name type="common">Giant owl limpet</name>
    <dbReference type="NCBI Taxonomy" id="225164"/>
    <lineage>
        <taxon>Eukaryota</taxon>
        <taxon>Metazoa</taxon>
        <taxon>Spiralia</taxon>
        <taxon>Lophotrochozoa</taxon>
        <taxon>Mollusca</taxon>
        <taxon>Gastropoda</taxon>
        <taxon>Patellogastropoda</taxon>
        <taxon>Lottioidea</taxon>
        <taxon>Lottiidae</taxon>
        <taxon>Lottia</taxon>
    </lineage>
</organism>
<dbReference type="CTD" id="20252868"/>
<evidence type="ECO:0000256" key="2">
    <source>
        <dbReference type="ARBA" id="ARBA00022884"/>
    </source>
</evidence>
<keyword evidence="1" id="KW-0677">Repeat</keyword>
<dbReference type="PROSITE" id="PS50102">
    <property type="entry name" value="RRM"/>
    <property type="match status" value="1"/>
</dbReference>
<dbReference type="RefSeq" id="XP_009059491.1">
    <property type="nucleotide sequence ID" value="XM_009061243.1"/>
</dbReference>
<keyword evidence="6" id="KW-1185">Reference proteome</keyword>
<evidence type="ECO:0000256" key="1">
    <source>
        <dbReference type="ARBA" id="ARBA00022737"/>
    </source>
</evidence>
<dbReference type="EMBL" id="KB202544">
    <property type="protein sequence ID" value="ESO89766.1"/>
    <property type="molecule type" value="Genomic_DNA"/>
</dbReference>
<feature type="non-terminal residue" evidence="5">
    <location>
        <position position="1"/>
    </location>
</feature>
<dbReference type="InterPro" id="IPR000504">
    <property type="entry name" value="RRM_dom"/>
</dbReference>
<gene>
    <name evidence="5" type="ORF">LOTGIDRAFT_89649</name>
</gene>
<proteinExistence type="predicted"/>
<feature type="domain" description="RRM" evidence="4">
    <location>
        <begin position="1"/>
        <end position="74"/>
    </location>
</feature>
<keyword evidence="2 3" id="KW-0694">RNA-binding</keyword>
<reference evidence="5 6" key="1">
    <citation type="journal article" date="2013" name="Nature">
        <title>Insights into bilaterian evolution from three spiralian genomes.</title>
        <authorList>
            <person name="Simakov O."/>
            <person name="Marletaz F."/>
            <person name="Cho S.J."/>
            <person name="Edsinger-Gonzales E."/>
            <person name="Havlak P."/>
            <person name="Hellsten U."/>
            <person name="Kuo D.H."/>
            <person name="Larsson T."/>
            <person name="Lv J."/>
            <person name="Arendt D."/>
            <person name="Savage R."/>
            <person name="Osoegawa K."/>
            <person name="de Jong P."/>
            <person name="Grimwood J."/>
            <person name="Chapman J.A."/>
            <person name="Shapiro H."/>
            <person name="Aerts A."/>
            <person name="Otillar R.P."/>
            <person name="Terry A.Y."/>
            <person name="Boore J.L."/>
            <person name="Grigoriev I.V."/>
            <person name="Lindberg D.R."/>
            <person name="Seaver E.C."/>
            <person name="Weisblat D.A."/>
            <person name="Putnam N.H."/>
            <person name="Rokhsar D.S."/>
        </authorList>
    </citation>
    <scope>NUCLEOTIDE SEQUENCE [LARGE SCALE GENOMIC DNA]</scope>
</reference>